<reference evidence="1 2" key="1">
    <citation type="submission" date="2020-08" db="EMBL/GenBank/DDBJ databases">
        <title>Genomic Encyclopedia of Type Strains, Phase IV (KMG-V): Genome sequencing to study the core and pangenomes of soil and plant-associated prokaryotes.</title>
        <authorList>
            <person name="Whitman W."/>
        </authorList>
    </citation>
    <scope>NUCLEOTIDE SEQUENCE [LARGE SCALE GENOMIC DNA]</scope>
    <source>
        <strain evidence="1 2">M2T3</strain>
    </source>
</reference>
<gene>
    <name evidence="1" type="ORF">HDF25_004225</name>
</gene>
<name>A0A7X0J6K6_9SPHI</name>
<dbReference type="Proteomes" id="UP000521017">
    <property type="component" value="Unassembled WGS sequence"/>
</dbReference>
<comment type="caution">
    <text evidence="1">The sequence shown here is derived from an EMBL/GenBank/DDBJ whole genome shotgun (WGS) entry which is preliminary data.</text>
</comment>
<dbReference type="AlphaFoldDB" id="A0A7X0J6K6"/>
<dbReference type="EMBL" id="JACHCC010000012">
    <property type="protein sequence ID" value="MBB6502048.1"/>
    <property type="molecule type" value="Genomic_DNA"/>
</dbReference>
<evidence type="ECO:0000313" key="1">
    <source>
        <dbReference type="EMBL" id="MBB6502048.1"/>
    </source>
</evidence>
<protein>
    <submittedName>
        <fullName evidence="1">Uncharacterized protein</fullName>
    </submittedName>
</protein>
<organism evidence="1 2">
    <name type="scientific">Pedobacter cryoconitis</name>
    <dbReference type="NCBI Taxonomy" id="188932"/>
    <lineage>
        <taxon>Bacteria</taxon>
        <taxon>Pseudomonadati</taxon>
        <taxon>Bacteroidota</taxon>
        <taxon>Sphingobacteriia</taxon>
        <taxon>Sphingobacteriales</taxon>
        <taxon>Sphingobacteriaceae</taxon>
        <taxon>Pedobacter</taxon>
    </lineage>
</organism>
<accession>A0A7X0J6K6</accession>
<proteinExistence type="predicted"/>
<evidence type="ECO:0000313" key="2">
    <source>
        <dbReference type="Proteomes" id="UP000521017"/>
    </source>
</evidence>
<sequence>MGILFDFSQNDEGFFYTKIRFFNEYDRVT</sequence>